<dbReference type="AlphaFoldDB" id="A0A1Y0HPS2"/>
<dbReference type="PANTHER" id="PTHR48090">
    <property type="entry name" value="UNDECAPRENYL-PHOSPHATE 4-DEOXY-4-FORMAMIDO-L-ARABINOSE TRANSFERASE-RELATED"/>
    <property type="match status" value="1"/>
</dbReference>
<keyword evidence="2 9" id="KW-0328">Glycosyltransferase</keyword>
<evidence type="ECO:0000256" key="4">
    <source>
        <dbReference type="ARBA" id="ARBA00022692"/>
    </source>
</evidence>
<evidence type="ECO:0000256" key="6">
    <source>
        <dbReference type="ARBA" id="ARBA00023136"/>
    </source>
</evidence>
<keyword evidence="6 7" id="KW-0472">Membrane</keyword>
<dbReference type="RefSeq" id="WP_087439613.1">
    <property type="nucleotide sequence ID" value="NZ_CP021416.1"/>
</dbReference>
<keyword evidence="10" id="KW-1185">Reference proteome</keyword>
<dbReference type="OrthoDB" id="9802649at2"/>
<comment type="subcellular location">
    <subcellularLocation>
        <location evidence="1">Membrane</location>
        <topology evidence="1">Multi-pass membrane protein</topology>
    </subcellularLocation>
</comment>
<dbReference type="SUPFAM" id="SSF53448">
    <property type="entry name" value="Nucleotide-diphospho-sugar transferases"/>
    <property type="match status" value="1"/>
</dbReference>
<dbReference type="EMBL" id="CP021416">
    <property type="protein sequence ID" value="ARU49940.1"/>
    <property type="molecule type" value="Genomic_DNA"/>
</dbReference>
<feature type="transmembrane region" description="Helical" evidence="7">
    <location>
        <begin position="235"/>
        <end position="256"/>
    </location>
</feature>
<keyword evidence="5 7" id="KW-1133">Transmembrane helix</keyword>
<evidence type="ECO:0000256" key="5">
    <source>
        <dbReference type="ARBA" id="ARBA00022989"/>
    </source>
</evidence>
<dbReference type="GO" id="GO:0005886">
    <property type="term" value="C:plasma membrane"/>
    <property type="evidence" value="ECO:0007669"/>
    <property type="project" value="TreeGrafter"/>
</dbReference>
<dbReference type="Gene3D" id="3.90.550.10">
    <property type="entry name" value="Spore Coat Polysaccharide Biosynthesis Protein SpsA, Chain A"/>
    <property type="match status" value="1"/>
</dbReference>
<dbReference type="Proteomes" id="UP000196005">
    <property type="component" value="Chromosome"/>
</dbReference>
<reference evidence="10" key="1">
    <citation type="submission" date="2017-05" db="EMBL/GenBank/DDBJ databases">
        <title>Dechlorination kinetics govern the competition between two new strains of the genus Sulfurospirillum.</title>
        <authorList>
            <person name="Buttet G.F."/>
            <person name="Murray A.M."/>
            <person name="Goris T."/>
            <person name="Burion M."/>
            <person name="Lin B."/>
            <person name="Rolle M."/>
            <person name="Maillard J."/>
        </authorList>
    </citation>
    <scope>NUCLEOTIDE SEQUENCE [LARGE SCALE GENOMIC DNA]</scope>
    <source>
        <strain evidence="10">SL2-1</strain>
    </source>
</reference>
<evidence type="ECO:0000259" key="8">
    <source>
        <dbReference type="Pfam" id="PF00535"/>
    </source>
</evidence>
<sequence length="315" mass="36397">MKLPLVSIVISLYNEEGNLVKLFQELFKVETALKDVVTFEYMCVNDGSTDATLKTLQTLTSTYPNINIYNLYRNFGHEVAMSAGMDNAQGACVVFMDGDLQHPPYLVEEMIRSWLNGHQVVLTKKISNDVEKSYMYTIFSKTFYWVLDKLSDIKIPKNYPDFRLLSRKHIDTLKTMNENDRMFRGLLNYIGYANCKVLEFEVPKRFSGHTKYNFKKSFGLAIDSIMQFSIKPLRFAIYIGVLTAFISTMLGAYTFFDYMLFDVKRTGYATTLIVTIFMNSIQLVVLGIIGEYIGKIHLEVKKRPLYFGELVEHHH</sequence>
<dbReference type="CDD" id="cd04187">
    <property type="entry name" value="DPM1_like_bac"/>
    <property type="match status" value="1"/>
</dbReference>
<organism evidence="9 10">
    <name type="scientific">Sulfurospirillum diekertiae</name>
    <dbReference type="NCBI Taxonomy" id="1854492"/>
    <lineage>
        <taxon>Bacteria</taxon>
        <taxon>Pseudomonadati</taxon>
        <taxon>Campylobacterota</taxon>
        <taxon>Epsilonproteobacteria</taxon>
        <taxon>Campylobacterales</taxon>
        <taxon>Sulfurospirillaceae</taxon>
        <taxon>Sulfurospirillum</taxon>
    </lineage>
</organism>
<evidence type="ECO:0000256" key="3">
    <source>
        <dbReference type="ARBA" id="ARBA00022679"/>
    </source>
</evidence>
<evidence type="ECO:0000256" key="2">
    <source>
        <dbReference type="ARBA" id="ARBA00022676"/>
    </source>
</evidence>
<evidence type="ECO:0000256" key="1">
    <source>
        <dbReference type="ARBA" id="ARBA00004141"/>
    </source>
</evidence>
<dbReference type="GO" id="GO:0016757">
    <property type="term" value="F:glycosyltransferase activity"/>
    <property type="evidence" value="ECO:0007669"/>
    <property type="project" value="UniProtKB-KW"/>
</dbReference>
<dbReference type="KEGG" id="suls:Sdiek1_2797"/>
<feature type="domain" description="Glycosyltransferase 2-like" evidence="8">
    <location>
        <begin position="7"/>
        <end position="171"/>
    </location>
</feature>
<protein>
    <submittedName>
        <fullName evidence="9">Glycosyltransferase</fullName>
        <ecNumber evidence="9">2.4.-.-</ecNumber>
    </submittedName>
</protein>
<gene>
    <name evidence="9" type="ORF">Sdiek1_2797</name>
</gene>
<proteinExistence type="predicted"/>
<keyword evidence="3 9" id="KW-0808">Transferase</keyword>
<dbReference type="PANTHER" id="PTHR48090:SF1">
    <property type="entry name" value="PROPHAGE BACTOPRENOL GLUCOSYL TRANSFERASE HOMOLOG"/>
    <property type="match status" value="1"/>
</dbReference>
<evidence type="ECO:0000256" key="7">
    <source>
        <dbReference type="SAM" id="Phobius"/>
    </source>
</evidence>
<accession>A0A1Y0HPS2</accession>
<dbReference type="InterPro" id="IPR001173">
    <property type="entry name" value="Glyco_trans_2-like"/>
</dbReference>
<evidence type="ECO:0000313" key="10">
    <source>
        <dbReference type="Proteomes" id="UP000196005"/>
    </source>
</evidence>
<dbReference type="InterPro" id="IPR029044">
    <property type="entry name" value="Nucleotide-diphossugar_trans"/>
</dbReference>
<name>A0A1Y0HPS2_9BACT</name>
<dbReference type="EC" id="2.4.-.-" evidence="9"/>
<dbReference type="InterPro" id="IPR050256">
    <property type="entry name" value="Glycosyltransferase_2"/>
</dbReference>
<dbReference type="Pfam" id="PF00535">
    <property type="entry name" value="Glycos_transf_2"/>
    <property type="match status" value="1"/>
</dbReference>
<feature type="transmembrane region" description="Helical" evidence="7">
    <location>
        <begin position="268"/>
        <end position="293"/>
    </location>
</feature>
<keyword evidence="4 7" id="KW-0812">Transmembrane</keyword>
<evidence type="ECO:0000313" key="9">
    <source>
        <dbReference type="EMBL" id="ARU49940.1"/>
    </source>
</evidence>